<sequence length="91" mass="10406">MLDINKSKEILENYFATVTHEQFGRDLEKYCPELIEAESASLESDTSRNIEIYQQAKQDSKLEIAPKLLKKGLSIQEVAEILELDVHLLAQ</sequence>
<comment type="caution">
    <text evidence="1">The sequence shown here is derived from an EMBL/GenBank/DDBJ whole genome shotgun (WGS) entry which is preliminary data.</text>
</comment>
<gene>
    <name evidence="1" type="ORF">C7B77_08715</name>
</gene>
<name>A0A2T1GI07_9CYAN</name>
<accession>A0A2T1GI07</accession>
<proteinExistence type="predicted"/>
<dbReference type="OrthoDB" id="490934at2"/>
<dbReference type="Proteomes" id="UP000238937">
    <property type="component" value="Unassembled WGS sequence"/>
</dbReference>
<protein>
    <submittedName>
        <fullName evidence="1">Uncharacterized protein</fullName>
    </submittedName>
</protein>
<evidence type="ECO:0000313" key="2">
    <source>
        <dbReference type="Proteomes" id="UP000238937"/>
    </source>
</evidence>
<keyword evidence="2" id="KW-1185">Reference proteome</keyword>
<organism evidence="1 2">
    <name type="scientific">Chamaesiphon polymorphus CCALA 037</name>
    <dbReference type="NCBI Taxonomy" id="2107692"/>
    <lineage>
        <taxon>Bacteria</taxon>
        <taxon>Bacillati</taxon>
        <taxon>Cyanobacteriota</taxon>
        <taxon>Cyanophyceae</taxon>
        <taxon>Gomontiellales</taxon>
        <taxon>Chamaesiphonaceae</taxon>
        <taxon>Chamaesiphon</taxon>
    </lineage>
</organism>
<dbReference type="RefSeq" id="WP_106302926.1">
    <property type="nucleotide sequence ID" value="NZ_PVWO01000080.1"/>
</dbReference>
<reference evidence="1 2" key="1">
    <citation type="submission" date="2018-03" db="EMBL/GenBank/DDBJ databases">
        <title>The ancient ancestry and fast evolution of plastids.</title>
        <authorList>
            <person name="Moore K.R."/>
            <person name="Magnabosco C."/>
            <person name="Momper L."/>
            <person name="Gold D.A."/>
            <person name="Bosak T."/>
            <person name="Fournier G.P."/>
        </authorList>
    </citation>
    <scope>NUCLEOTIDE SEQUENCE [LARGE SCALE GENOMIC DNA]</scope>
    <source>
        <strain evidence="1 2">CCALA 037</strain>
    </source>
</reference>
<dbReference type="AlphaFoldDB" id="A0A2T1GI07"/>
<dbReference type="EMBL" id="PVWO01000080">
    <property type="protein sequence ID" value="PSB57339.1"/>
    <property type="molecule type" value="Genomic_DNA"/>
</dbReference>
<evidence type="ECO:0000313" key="1">
    <source>
        <dbReference type="EMBL" id="PSB57339.1"/>
    </source>
</evidence>